<protein>
    <submittedName>
        <fullName evidence="1">Uncharacterized protein</fullName>
    </submittedName>
</protein>
<dbReference type="AlphaFoldDB" id="A0A699QDY2"/>
<dbReference type="EMBL" id="BKCJ011016218">
    <property type="protein sequence ID" value="GFC67608.1"/>
    <property type="molecule type" value="Genomic_DNA"/>
</dbReference>
<proteinExistence type="predicted"/>
<organism evidence="1">
    <name type="scientific">Tanacetum cinerariifolium</name>
    <name type="common">Dalmatian daisy</name>
    <name type="synonym">Chrysanthemum cinerariifolium</name>
    <dbReference type="NCBI Taxonomy" id="118510"/>
    <lineage>
        <taxon>Eukaryota</taxon>
        <taxon>Viridiplantae</taxon>
        <taxon>Streptophyta</taxon>
        <taxon>Embryophyta</taxon>
        <taxon>Tracheophyta</taxon>
        <taxon>Spermatophyta</taxon>
        <taxon>Magnoliopsida</taxon>
        <taxon>eudicotyledons</taxon>
        <taxon>Gunneridae</taxon>
        <taxon>Pentapetalae</taxon>
        <taxon>asterids</taxon>
        <taxon>campanulids</taxon>
        <taxon>Asterales</taxon>
        <taxon>Asteraceae</taxon>
        <taxon>Asteroideae</taxon>
        <taxon>Anthemideae</taxon>
        <taxon>Anthemidinae</taxon>
        <taxon>Tanacetum</taxon>
    </lineage>
</organism>
<accession>A0A699QDY2</accession>
<gene>
    <name evidence="1" type="ORF">Tci_839578</name>
</gene>
<comment type="caution">
    <text evidence="1">The sequence shown here is derived from an EMBL/GenBank/DDBJ whole genome shotgun (WGS) entry which is preliminary data.</text>
</comment>
<name>A0A699QDY2_TANCI</name>
<reference evidence="1" key="1">
    <citation type="journal article" date="2019" name="Sci. Rep.">
        <title>Draft genome of Tanacetum cinerariifolium, the natural source of mosquito coil.</title>
        <authorList>
            <person name="Yamashiro T."/>
            <person name="Shiraishi A."/>
            <person name="Satake H."/>
            <person name="Nakayama K."/>
        </authorList>
    </citation>
    <scope>NUCLEOTIDE SEQUENCE</scope>
</reference>
<evidence type="ECO:0000313" key="1">
    <source>
        <dbReference type="EMBL" id="GFC67608.1"/>
    </source>
</evidence>
<sequence length="60" mass="6616">MPELEDITYSDDENAVGAEADFNNLETSITVSPIPTTRIHKDHLVSQIIGDLSSTTQKQE</sequence>
<feature type="non-terminal residue" evidence="1">
    <location>
        <position position="60"/>
    </location>
</feature>